<dbReference type="InterPro" id="IPR006464">
    <property type="entry name" value="AcTrfase_RimI/Ard1"/>
</dbReference>
<dbReference type="RefSeq" id="WP_013010735.1">
    <property type="nucleotide sequence ID" value="NC_013943.1"/>
</dbReference>
<dbReference type="GO" id="GO:0005737">
    <property type="term" value="C:cytoplasm"/>
    <property type="evidence" value="ECO:0007669"/>
    <property type="project" value="UniProtKB-SubCell"/>
</dbReference>
<accession>D4H865</accession>
<dbReference type="Gene3D" id="3.40.630.30">
    <property type="match status" value="1"/>
</dbReference>
<dbReference type="PANTHER" id="PTHR47542">
    <property type="entry name" value="ACYL-COA N-ACYLTRANSFERASES (NAT) SUPERFAMILY PROTEIN"/>
    <property type="match status" value="1"/>
</dbReference>
<dbReference type="HOGENOM" id="CLU_013985_23_2_0"/>
<dbReference type="EC" id="2.3.1.266" evidence="1"/>
<dbReference type="PANTHER" id="PTHR47542:SF2">
    <property type="entry name" value="ACYL-COA N-ACYLTRANSFERASES (NAT) SUPERFAMILY PROTEIN"/>
    <property type="match status" value="1"/>
</dbReference>
<comment type="function">
    <text evidence="1">Acetylates the N-terminal alanine of ribosomal protein bS18.</text>
</comment>
<dbReference type="PaxDb" id="522772-Dacet_1444"/>
<evidence type="ECO:0000313" key="4">
    <source>
        <dbReference type="Proteomes" id="UP000002012"/>
    </source>
</evidence>
<dbReference type="EMBL" id="CP001968">
    <property type="protein sequence ID" value="ADD68214.1"/>
    <property type="molecule type" value="Genomic_DNA"/>
</dbReference>
<gene>
    <name evidence="3" type="ordered locus">Dacet_1444</name>
</gene>
<dbReference type="NCBIfam" id="TIGR01575">
    <property type="entry name" value="rimI"/>
    <property type="match status" value="1"/>
</dbReference>
<sequence length="145" mass="16465">MIREAEHADIDSVCLIEKEVFKRPWSESSFVAELTKVNCDFLVYEINGEVAGYIIFWYILDEGEVGNIAVSPLYRRKGIARKLLDACILMHPEVSNIYLEVDKTNAGAICLYSEYGFEDSGTIKDYYGKGMDALRMYLSIPKNEG</sequence>
<dbReference type="InterPro" id="IPR016181">
    <property type="entry name" value="Acyl_CoA_acyltransferase"/>
</dbReference>
<dbReference type="GO" id="GO:0008999">
    <property type="term" value="F:protein-N-terminal-alanine acetyltransferase activity"/>
    <property type="evidence" value="ECO:0007669"/>
    <property type="project" value="UniProtKB-EC"/>
</dbReference>
<keyword evidence="1" id="KW-0963">Cytoplasm</keyword>
<protein>
    <recommendedName>
        <fullName evidence="1">[Ribosomal protein bS18]-alanine N-acetyltransferase</fullName>
        <ecNumber evidence="1">2.3.1.266</ecNumber>
    </recommendedName>
</protein>
<organism evidence="3 4">
    <name type="scientific">Denitrovibrio acetiphilus (strain DSM 12809 / NBRC 114555 / N2460)</name>
    <dbReference type="NCBI Taxonomy" id="522772"/>
    <lineage>
        <taxon>Bacteria</taxon>
        <taxon>Pseudomonadati</taxon>
        <taxon>Deferribacterota</taxon>
        <taxon>Deferribacteres</taxon>
        <taxon>Deferribacterales</taxon>
        <taxon>Geovibrionaceae</taxon>
        <taxon>Denitrovibrio</taxon>
    </lineage>
</organism>
<comment type="subcellular location">
    <subcellularLocation>
        <location evidence="1">Cytoplasm</location>
    </subcellularLocation>
</comment>
<keyword evidence="4" id="KW-1185">Reference proteome</keyword>
<feature type="domain" description="N-acetyltransferase" evidence="2">
    <location>
        <begin position="1"/>
        <end position="141"/>
    </location>
</feature>
<dbReference type="InterPro" id="IPR000182">
    <property type="entry name" value="GNAT_dom"/>
</dbReference>
<comment type="catalytic activity">
    <reaction evidence="1">
        <text>N-terminal L-alanyl-[ribosomal protein bS18] + acetyl-CoA = N-terminal N(alpha)-acetyl-L-alanyl-[ribosomal protein bS18] + CoA + H(+)</text>
        <dbReference type="Rhea" id="RHEA:43756"/>
        <dbReference type="Rhea" id="RHEA-COMP:10676"/>
        <dbReference type="Rhea" id="RHEA-COMP:10677"/>
        <dbReference type="ChEBI" id="CHEBI:15378"/>
        <dbReference type="ChEBI" id="CHEBI:57287"/>
        <dbReference type="ChEBI" id="CHEBI:57288"/>
        <dbReference type="ChEBI" id="CHEBI:64718"/>
        <dbReference type="ChEBI" id="CHEBI:83683"/>
        <dbReference type="EC" id="2.3.1.266"/>
    </reaction>
</comment>
<dbReference type="Pfam" id="PF00583">
    <property type="entry name" value="Acetyltransf_1"/>
    <property type="match status" value="1"/>
</dbReference>
<dbReference type="Proteomes" id="UP000002012">
    <property type="component" value="Chromosome"/>
</dbReference>
<proteinExistence type="inferred from homology"/>
<evidence type="ECO:0000259" key="2">
    <source>
        <dbReference type="PROSITE" id="PS51186"/>
    </source>
</evidence>
<dbReference type="KEGG" id="dap:Dacet_1444"/>
<dbReference type="STRING" id="522772.Dacet_1444"/>
<evidence type="ECO:0000256" key="1">
    <source>
        <dbReference type="RuleBase" id="RU363094"/>
    </source>
</evidence>
<dbReference type="CDD" id="cd04301">
    <property type="entry name" value="NAT_SF"/>
    <property type="match status" value="1"/>
</dbReference>
<evidence type="ECO:0000313" key="3">
    <source>
        <dbReference type="EMBL" id="ADD68214.1"/>
    </source>
</evidence>
<dbReference type="eggNOG" id="COG0456">
    <property type="taxonomic scope" value="Bacteria"/>
</dbReference>
<dbReference type="PROSITE" id="PS51186">
    <property type="entry name" value="GNAT"/>
    <property type="match status" value="1"/>
</dbReference>
<dbReference type="SUPFAM" id="SSF55729">
    <property type="entry name" value="Acyl-CoA N-acyltransferases (Nat)"/>
    <property type="match status" value="1"/>
</dbReference>
<reference evidence="3 4" key="1">
    <citation type="journal article" date="2010" name="Stand. Genomic Sci.">
        <title>Complete genome sequence of Denitrovibrio acetiphilus type strain (N2460).</title>
        <authorList>
            <person name="Kiss H."/>
            <person name="Lang E."/>
            <person name="Lapidus A."/>
            <person name="Copeland A."/>
            <person name="Nolan M."/>
            <person name="Glavina Del Rio T."/>
            <person name="Chen F."/>
            <person name="Lucas S."/>
            <person name="Tice H."/>
            <person name="Cheng J.F."/>
            <person name="Han C."/>
            <person name="Goodwin L."/>
            <person name="Pitluck S."/>
            <person name="Liolios K."/>
            <person name="Pati A."/>
            <person name="Ivanova N."/>
            <person name="Mavromatis K."/>
            <person name="Chen A."/>
            <person name="Palaniappan K."/>
            <person name="Land M."/>
            <person name="Hauser L."/>
            <person name="Chang Y.J."/>
            <person name="Jeffries C.D."/>
            <person name="Detter J.C."/>
            <person name="Brettin T."/>
            <person name="Spring S."/>
            <person name="Rohde M."/>
            <person name="Goker M."/>
            <person name="Woyke T."/>
            <person name="Bristow J."/>
            <person name="Eisen J.A."/>
            <person name="Markowitz V."/>
            <person name="Hugenholtz P."/>
            <person name="Kyrpides N.C."/>
            <person name="Klenk H.P."/>
        </authorList>
    </citation>
    <scope>NUCLEOTIDE SEQUENCE [LARGE SCALE GENOMIC DNA]</scope>
    <source>
        <strain evidence="4">DSM 12809 / NBRC 114555 / N2460</strain>
    </source>
</reference>
<keyword evidence="3" id="KW-0808">Transferase</keyword>
<comment type="similarity">
    <text evidence="1">Belongs to the acetyltransferase family. RimI subfamily.</text>
</comment>
<dbReference type="AlphaFoldDB" id="D4H865"/>
<name>D4H865_DENA2</name>
<dbReference type="FunCoup" id="D4H865">
    <property type="interactions" value="246"/>
</dbReference>
<dbReference type="InParanoid" id="D4H865"/>